<organism evidence="4 5">
    <name type="scientific">Turicimonas muris</name>
    <dbReference type="NCBI Taxonomy" id="1796652"/>
    <lineage>
        <taxon>Bacteria</taxon>
        <taxon>Pseudomonadati</taxon>
        <taxon>Pseudomonadota</taxon>
        <taxon>Betaproteobacteria</taxon>
        <taxon>Burkholderiales</taxon>
        <taxon>Sutterellaceae</taxon>
        <taxon>Turicimonas</taxon>
    </lineage>
</organism>
<evidence type="ECO:0000313" key="4">
    <source>
        <dbReference type="EMBL" id="OXE50815.1"/>
    </source>
</evidence>
<dbReference type="Proteomes" id="UP000214610">
    <property type="component" value="Unassembled WGS sequence"/>
</dbReference>
<gene>
    <name evidence="4" type="ORF">ADH67_00485</name>
</gene>
<keyword evidence="5" id="KW-1185">Reference proteome</keyword>
<feature type="compositionally biased region" description="Low complexity" evidence="1">
    <location>
        <begin position="222"/>
        <end position="232"/>
    </location>
</feature>
<feature type="region of interest" description="Disordered" evidence="1">
    <location>
        <begin position="1"/>
        <end position="21"/>
    </location>
</feature>
<feature type="region of interest" description="Disordered" evidence="1">
    <location>
        <begin position="182"/>
        <end position="253"/>
    </location>
</feature>
<comment type="caution">
    <text evidence="4">The sequence shown here is derived from an EMBL/GenBank/DDBJ whole genome shotgun (WGS) entry which is preliminary data.</text>
</comment>
<dbReference type="PANTHER" id="PTHR34475">
    <property type="match status" value="1"/>
</dbReference>
<dbReference type="InterPro" id="IPR025194">
    <property type="entry name" value="RodZ-like_C"/>
</dbReference>
<dbReference type="InterPro" id="IPR001387">
    <property type="entry name" value="Cro/C1-type_HTH"/>
</dbReference>
<evidence type="ECO:0000259" key="3">
    <source>
        <dbReference type="PROSITE" id="PS50943"/>
    </source>
</evidence>
<dbReference type="CDD" id="cd00093">
    <property type="entry name" value="HTH_XRE"/>
    <property type="match status" value="1"/>
</dbReference>
<dbReference type="Pfam" id="PF13413">
    <property type="entry name" value="HTH_25"/>
    <property type="match status" value="1"/>
</dbReference>
<sequence length="398" mass="43188">MTEQHNLEQQQPEQKAATQSNIPEYGKLLTEARESKGLSVEQVASQLRLSAKQIIGLESGDPSAFASVVYTRAHLRSYARLLGLDEAKIIDLFSNSLATEDRDQKALIRKTTSGLRPYQEETTKNGKGKGIGWIIFLIVVATVAYMGWRYMNPSFNLQEVKSSLNFMNSTDKPAVEANADTFKTAVDEKNPTTDAHKKKAEEPKPVAAEESKPTPKQETISAKAETGAPAAATDGSTAVPSQTPDGKPITQVGKTPEERALEAKVMAEHNQQLEAQKKAEEAKKAPVAPEPAAPVTLKLVQNENGWSTTLPKASSTQPVNIKFSATDGDCWFGIYVNGKLVDNTTLKQGETKDFSHPLPFRVTVGNKFRAKVSLNGNPVDLASSSRSGSVSFQVFTAK</sequence>
<dbReference type="Gene3D" id="1.10.260.40">
    <property type="entry name" value="lambda repressor-like DNA-binding domains"/>
    <property type="match status" value="1"/>
</dbReference>
<feature type="compositionally biased region" description="Polar residues" evidence="1">
    <location>
        <begin position="234"/>
        <end position="244"/>
    </location>
</feature>
<dbReference type="SUPFAM" id="SSF47413">
    <property type="entry name" value="lambda repressor-like DNA-binding domains"/>
    <property type="match status" value="1"/>
</dbReference>
<proteinExistence type="predicted"/>
<keyword evidence="2" id="KW-0472">Membrane</keyword>
<keyword evidence="2" id="KW-0812">Transmembrane</keyword>
<accession>A0A227KS30</accession>
<dbReference type="GO" id="GO:0003677">
    <property type="term" value="F:DNA binding"/>
    <property type="evidence" value="ECO:0007669"/>
    <property type="project" value="InterPro"/>
</dbReference>
<dbReference type="EMBL" id="NHMP01000001">
    <property type="protein sequence ID" value="OXE50815.1"/>
    <property type="molecule type" value="Genomic_DNA"/>
</dbReference>
<dbReference type="Pfam" id="PF13464">
    <property type="entry name" value="RodZ_C"/>
    <property type="match status" value="1"/>
</dbReference>
<evidence type="ECO:0000256" key="1">
    <source>
        <dbReference type="SAM" id="MobiDB-lite"/>
    </source>
</evidence>
<protein>
    <submittedName>
        <fullName evidence="4">Helix-turn-helix domain-containing protein</fullName>
    </submittedName>
</protein>
<dbReference type="InterPro" id="IPR050400">
    <property type="entry name" value="Bact_Cytoskel_RodZ"/>
</dbReference>
<dbReference type="AlphaFoldDB" id="A0A227KS30"/>
<feature type="compositionally biased region" description="Basic and acidic residues" evidence="1">
    <location>
        <begin position="185"/>
        <end position="215"/>
    </location>
</feature>
<name>A0A227KS30_9BURK</name>
<dbReference type="GeneID" id="78362999"/>
<keyword evidence="2" id="KW-1133">Transmembrane helix</keyword>
<evidence type="ECO:0000313" key="5">
    <source>
        <dbReference type="Proteomes" id="UP000214610"/>
    </source>
</evidence>
<dbReference type="InterPro" id="IPR010982">
    <property type="entry name" value="Lambda_DNA-bd_dom_sf"/>
</dbReference>
<evidence type="ECO:0000256" key="2">
    <source>
        <dbReference type="SAM" id="Phobius"/>
    </source>
</evidence>
<dbReference type="RefSeq" id="WP_066590646.1">
    <property type="nucleotide sequence ID" value="NZ_CAJTBZ010000001.1"/>
</dbReference>
<feature type="domain" description="HTH cro/C1-type" evidence="3">
    <location>
        <begin position="29"/>
        <end position="60"/>
    </location>
</feature>
<dbReference type="PROSITE" id="PS50943">
    <property type="entry name" value="HTH_CROC1"/>
    <property type="match status" value="1"/>
</dbReference>
<dbReference type="PANTHER" id="PTHR34475:SF1">
    <property type="entry name" value="CYTOSKELETON PROTEIN RODZ"/>
    <property type="match status" value="1"/>
</dbReference>
<reference evidence="5" key="1">
    <citation type="submission" date="2017-05" db="EMBL/GenBank/DDBJ databases">
        <title>Improved OligoMM genomes.</title>
        <authorList>
            <person name="Garzetti D."/>
        </authorList>
    </citation>
    <scope>NUCLEOTIDE SEQUENCE [LARGE SCALE GENOMIC DNA]</scope>
    <source>
        <strain evidence="5">YL45</strain>
    </source>
</reference>
<feature type="transmembrane region" description="Helical" evidence="2">
    <location>
        <begin position="130"/>
        <end position="148"/>
    </location>
</feature>